<evidence type="ECO:0000313" key="3">
    <source>
        <dbReference type="Proteomes" id="UP001516400"/>
    </source>
</evidence>
<gene>
    <name evidence="2" type="ORF">HHI36_011777</name>
</gene>
<dbReference type="EMBL" id="JABFTP020000103">
    <property type="protein sequence ID" value="KAL3276393.1"/>
    <property type="molecule type" value="Genomic_DNA"/>
</dbReference>
<feature type="compositionally biased region" description="Acidic residues" evidence="1">
    <location>
        <begin position="1"/>
        <end position="13"/>
    </location>
</feature>
<accession>A0ABD2NCC3</accession>
<proteinExistence type="predicted"/>
<feature type="region of interest" description="Disordered" evidence="1">
    <location>
        <begin position="1"/>
        <end position="30"/>
    </location>
</feature>
<keyword evidence="3" id="KW-1185">Reference proteome</keyword>
<feature type="compositionally biased region" description="Basic and acidic residues" evidence="1">
    <location>
        <begin position="14"/>
        <end position="30"/>
    </location>
</feature>
<evidence type="ECO:0000256" key="1">
    <source>
        <dbReference type="SAM" id="MobiDB-lite"/>
    </source>
</evidence>
<name>A0ABD2NCC3_9CUCU</name>
<sequence>MKEDNIDLSDDIMDEKSDDAYKTPEEHRNDTLRIKKPHLPVLLLPKKSRDDRQKKKREKMGALDNHKFCKHKESSKESLITISEKFITTTEIEATTSRSDIKVHLTQKRNVEE</sequence>
<protein>
    <submittedName>
        <fullName evidence="2">Uncharacterized protein</fullName>
    </submittedName>
</protein>
<feature type="compositionally biased region" description="Basic and acidic residues" evidence="1">
    <location>
        <begin position="47"/>
        <end position="66"/>
    </location>
</feature>
<dbReference type="AlphaFoldDB" id="A0ABD2NCC3"/>
<reference evidence="2 3" key="1">
    <citation type="journal article" date="2021" name="BMC Biol.">
        <title>Horizontally acquired antibacterial genes associated with adaptive radiation of ladybird beetles.</title>
        <authorList>
            <person name="Li H.S."/>
            <person name="Tang X.F."/>
            <person name="Huang Y.H."/>
            <person name="Xu Z.Y."/>
            <person name="Chen M.L."/>
            <person name="Du X.Y."/>
            <person name="Qiu B.Y."/>
            <person name="Chen P.T."/>
            <person name="Zhang W."/>
            <person name="Slipinski A."/>
            <person name="Escalona H.E."/>
            <person name="Waterhouse R.M."/>
            <person name="Zwick A."/>
            <person name="Pang H."/>
        </authorList>
    </citation>
    <scope>NUCLEOTIDE SEQUENCE [LARGE SCALE GENOMIC DNA]</scope>
    <source>
        <strain evidence="2">SYSU2018</strain>
    </source>
</reference>
<organism evidence="2 3">
    <name type="scientific">Cryptolaemus montrouzieri</name>
    <dbReference type="NCBI Taxonomy" id="559131"/>
    <lineage>
        <taxon>Eukaryota</taxon>
        <taxon>Metazoa</taxon>
        <taxon>Ecdysozoa</taxon>
        <taxon>Arthropoda</taxon>
        <taxon>Hexapoda</taxon>
        <taxon>Insecta</taxon>
        <taxon>Pterygota</taxon>
        <taxon>Neoptera</taxon>
        <taxon>Endopterygota</taxon>
        <taxon>Coleoptera</taxon>
        <taxon>Polyphaga</taxon>
        <taxon>Cucujiformia</taxon>
        <taxon>Coccinelloidea</taxon>
        <taxon>Coccinellidae</taxon>
        <taxon>Scymninae</taxon>
        <taxon>Scymnini</taxon>
        <taxon>Cryptolaemus</taxon>
    </lineage>
</organism>
<dbReference type="Proteomes" id="UP001516400">
    <property type="component" value="Unassembled WGS sequence"/>
</dbReference>
<feature type="region of interest" description="Disordered" evidence="1">
    <location>
        <begin position="44"/>
        <end position="66"/>
    </location>
</feature>
<evidence type="ECO:0000313" key="2">
    <source>
        <dbReference type="EMBL" id="KAL3276393.1"/>
    </source>
</evidence>
<comment type="caution">
    <text evidence="2">The sequence shown here is derived from an EMBL/GenBank/DDBJ whole genome shotgun (WGS) entry which is preliminary data.</text>
</comment>